<reference evidence="4" key="1">
    <citation type="journal article" date="2015" name="Nat. Genet.">
        <title>The pineapple genome and the evolution of CAM photosynthesis.</title>
        <authorList>
            <person name="Ming R."/>
            <person name="VanBuren R."/>
            <person name="Wai C.M."/>
            <person name="Tang H."/>
            <person name="Schatz M.C."/>
            <person name="Bowers J.E."/>
            <person name="Lyons E."/>
            <person name="Wang M.L."/>
            <person name="Chen J."/>
            <person name="Biggers E."/>
            <person name="Zhang J."/>
            <person name="Huang L."/>
            <person name="Zhang L."/>
            <person name="Miao W."/>
            <person name="Zhang J."/>
            <person name="Ye Z."/>
            <person name="Miao C."/>
            <person name="Lin Z."/>
            <person name="Wang H."/>
            <person name="Zhou H."/>
            <person name="Yim W.C."/>
            <person name="Priest H.D."/>
            <person name="Zheng C."/>
            <person name="Woodhouse M."/>
            <person name="Edger P.P."/>
            <person name="Guyot R."/>
            <person name="Guo H.B."/>
            <person name="Guo H."/>
            <person name="Zheng G."/>
            <person name="Singh R."/>
            <person name="Sharma A."/>
            <person name="Min X."/>
            <person name="Zheng Y."/>
            <person name="Lee H."/>
            <person name="Gurtowski J."/>
            <person name="Sedlazeck F.J."/>
            <person name="Harkess A."/>
            <person name="McKain M.R."/>
            <person name="Liao Z."/>
            <person name="Fang J."/>
            <person name="Liu J."/>
            <person name="Zhang X."/>
            <person name="Zhang Q."/>
            <person name="Hu W."/>
            <person name="Qin Y."/>
            <person name="Wang K."/>
            <person name="Chen L.Y."/>
            <person name="Shirley N."/>
            <person name="Lin Y.R."/>
            <person name="Liu L.Y."/>
            <person name="Hernandez A.G."/>
            <person name="Wright C.L."/>
            <person name="Bulone V."/>
            <person name="Tuskan G.A."/>
            <person name="Heath K."/>
            <person name="Zee F."/>
            <person name="Moore P.H."/>
            <person name="Sunkar R."/>
            <person name="Leebens-Mack J.H."/>
            <person name="Mockler T."/>
            <person name="Bennetzen J.L."/>
            <person name="Freeling M."/>
            <person name="Sankoff D."/>
            <person name="Paterson A.H."/>
            <person name="Zhu X."/>
            <person name="Yang X."/>
            <person name="Smith J.A."/>
            <person name="Cushman J.C."/>
            <person name="Paull R.E."/>
            <person name="Yu Q."/>
        </authorList>
    </citation>
    <scope>NUCLEOTIDE SEQUENCE [LARGE SCALE GENOMIC DNA]</scope>
    <source>
        <strain evidence="4">cv. F153</strain>
    </source>
</reference>
<dbReference type="AlphaFoldDB" id="A0A6P5EK73"/>
<evidence type="ECO:0000256" key="2">
    <source>
        <dbReference type="SAM" id="MobiDB-lite"/>
    </source>
</evidence>
<feature type="domain" description="HMA" evidence="3">
    <location>
        <begin position="20"/>
        <end position="87"/>
    </location>
</feature>
<dbReference type="Gene3D" id="3.30.70.100">
    <property type="match status" value="1"/>
</dbReference>
<keyword evidence="1" id="KW-0479">Metal-binding</keyword>
<evidence type="ECO:0000259" key="3">
    <source>
        <dbReference type="PROSITE" id="PS50846"/>
    </source>
</evidence>
<dbReference type="GeneID" id="109707138"/>
<accession>A0A6P5EK73</accession>
<dbReference type="InterPro" id="IPR017969">
    <property type="entry name" value="Heavy-metal-associated_CS"/>
</dbReference>
<dbReference type="RefSeq" id="XP_020083822.1">
    <property type="nucleotide sequence ID" value="XM_020228233.1"/>
</dbReference>
<feature type="region of interest" description="Disordered" evidence="2">
    <location>
        <begin position="68"/>
        <end position="92"/>
    </location>
</feature>
<proteinExistence type="predicted"/>
<name>A0A6P5EK73_ANACO</name>
<dbReference type="Pfam" id="PF00403">
    <property type="entry name" value="HMA"/>
    <property type="match status" value="1"/>
</dbReference>
<dbReference type="Proteomes" id="UP000515123">
    <property type="component" value="Linkage group 1"/>
</dbReference>
<reference evidence="5" key="2">
    <citation type="submission" date="2025-08" db="UniProtKB">
        <authorList>
            <consortium name="RefSeq"/>
        </authorList>
    </citation>
    <scope>IDENTIFICATION</scope>
    <source>
        <tissue evidence="5">Leaf</tissue>
    </source>
</reference>
<dbReference type="SUPFAM" id="SSF55008">
    <property type="entry name" value="HMA, heavy metal-associated domain"/>
    <property type="match status" value="1"/>
</dbReference>
<dbReference type="PROSITE" id="PS50846">
    <property type="entry name" value="HMA_2"/>
    <property type="match status" value="1"/>
</dbReference>
<dbReference type="Gramene" id="Aco015071.1.mrna1">
    <property type="protein sequence ID" value="Aco015071.1.mrna1"/>
    <property type="gene ID" value="Aco015071.1.path1"/>
</dbReference>
<protein>
    <submittedName>
        <fullName evidence="5">Uncharacterized protein LOC109707138 isoform X1</fullName>
    </submittedName>
</protein>
<dbReference type="OrthoDB" id="1295525at2759"/>
<dbReference type="PROSITE" id="PS01047">
    <property type="entry name" value="HMA_1"/>
    <property type="match status" value="1"/>
</dbReference>
<feature type="compositionally biased region" description="Basic residues" evidence="2">
    <location>
        <begin position="72"/>
        <end position="83"/>
    </location>
</feature>
<sequence length="118" mass="13178">MSSTTKQALRFAENLTLPSVQVVVVSANMGCSHCRGRVTQVVSRMNAGLQDYIVDFGKKEVTVRGAVEVDGKKKKKKKKKKKTTTTTNKGVAKRPHKIIENKFPLHIGFFRFMCCSAF</sequence>
<keyword evidence="4" id="KW-1185">Reference proteome</keyword>
<evidence type="ECO:0000256" key="1">
    <source>
        <dbReference type="ARBA" id="ARBA00022723"/>
    </source>
</evidence>
<evidence type="ECO:0000313" key="4">
    <source>
        <dbReference type="Proteomes" id="UP000515123"/>
    </source>
</evidence>
<dbReference type="CDD" id="cd00371">
    <property type="entry name" value="HMA"/>
    <property type="match status" value="1"/>
</dbReference>
<evidence type="ECO:0000313" key="5">
    <source>
        <dbReference type="RefSeq" id="XP_020083822.1"/>
    </source>
</evidence>
<dbReference type="GO" id="GO:0046872">
    <property type="term" value="F:metal ion binding"/>
    <property type="evidence" value="ECO:0007669"/>
    <property type="project" value="UniProtKB-KW"/>
</dbReference>
<dbReference type="InterPro" id="IPR036163">
    <property type="entry name" value="HMA_dom_sf"/>
</dbReference>
<dbReference type="InterPro" id="IPR006121">
    <property type="entry name" value="HMA_dom"/>
</dbReference>
<gene>
    <name evidence="5" type="primary">LOC109707138</name>
</gene>
<organism evidence="4 5">
    <name type="scientific">Ananas comosus</name>
    <name type="common">Pineapple</name>
    <name type="synonym">Ananas ananas</name>
    <dbReference type="NCBI Taxonomy" id="4615"/>
    <lineage>
        <taxon>Eukaryota</taxon>
        <taxon>Viridiplantae</taxon>
        <taxon>Streptophyta</taxon>
        <taxon>Embryophyta</taxon>
        <taxon>Tracheophyta</taxon>
        <taxon>Spermatophyta</taxon>
        <taxon>Magnoliopsida</taxon>
        <taxon>Liliopsida</taxon>
        <taxon>Poales</taxon>
        <taxon>Bromeliaceae</taxon>
        <taxon>Bromelioideae</taxon>
        <taxon>Ananas</taxon>
    </lineage>
</organism>